<reference evidence="3" key="1">
    <citation type="submission" date="2022-03" db="EMBL/GenBank/DDBJ databases">
        <title>Complete genome sequence of Caldinitratiruptor microaerophilus.</title>
        <authorList>
            <person name="Mukaiyama R."/>
            <person name="Nishiyama T."/>
            <person name="Ueda K."/>
        </authorList>
    </citation>
    <scope>NUCLEOTIDE SEQUENCE</scope>
    <source>
        <strain evidence="3">JCM 16183</strain>
    </source>
</reference>
<evidence type="ECO:0000313" key="4">
    <source>
        <dbReference type="Proteomes" id="UP001163687"/>
    </source>
</evidence>
<dbReference type="EMBL" id="AP025628">
    <property type="protein sequence ID" value="BDG61093.1"/>
    <property type="molecule type" value="Genomic_DNA"/>
</dbReference>
<sequence>MKVLTDRELEALVTLLGDEDRRTARIAREHLIGAGERALPFLAEGARAGDPLIRGRARLLLEELRQADLESRFAAFGARSDADLDLEEGAILVARIGNPDVDPTGVSAALDQLADGVRDRVPLDMPAADRVQILGRYLGAEVGLRAGGVEEPEHSFIDRVLERKVGVPILLSTIYILVGRRLGIAIRGVGLPGHFIARADLPTGVVYLDPAGGGRTWGRADCFAYLRSVGIAPTDAYLRPTTVRRMVARMVANLISSLTQRGEEPRAAQLHRLLDVLGTRDGGG</sequence>
<name>A0AA35CMH8_9FIRM</name>
<organism evidence="3 4">
    <name type="scientific">Caldinitratiruptor microaerophilus</name>
    <dbReference type="NCBI Taxonomy" id="671077"/>
    <lineage>
        <taxon>Bacteria</taxon>
        <taxon>Bacillati</taxon>
        <taxon>Bacillota</taxon>
        <taxon>Clostridia</taxon>
        <taxon>Eubacteriales</taxon>
        <taxon>Symbiobacteriaceae</taxon>
        <taxon>Caldinitratiruptor</taxon>
    </lineage>
</organism>
<dbReference type="InterPro" id="IPR032698">
    <property type="entry name" value="SirB1_N"/>
</dbReference>
<evidence type="ECO:0000256" key="1">
    <source>
        <dbReference type="ARBA" id="ARBA00007100"/>
    </source>
</evidence>
<dbReference type="AlphaFoldDB" id="A0AA35CMH8"/>
<dbReference type="RefSeq" id="WP_264841771.1">
    <property type="nucleotide sequence ID" value="NZ_AP025628.1"/>
</dbReference>
<dbReference type="PANTHER" id="PTHR31350:SF21">
    <property type="entry name" value="F-BOX ONLY PROTEIN 21"/>
    <property type="match status" value="1"/>
</dbReference>
<accession>A0AA35CMH8</accession>
<feature type="domain" description="Protein SirB1 N-terminal" evidence="2">
    <location>
        <begin position="106"/>
        <end position="251"/>
    </location>
</feature>
<evidence type="ECO:0000259" key="2">
    <source>
        <dbReference type="Pfam" id="PF13369"/>
    </source>
</evidence>
<dbReference type="PANTHER" id="PTHR31350">
    <property type="entry name" value="SI:DKEY-261L7.2"/>
    <property type="match status" value="1"/>
</dbReference>
<protein>
    <recommendedName>
        <fullName evidence="2">Protein SirB1 N-terminal domain-containing protein</fullName>
    </recommendedName>
</protein>
<dbReference type="KEGG" id="cmic:caldi_21830"/>
<proteinExistence type="inferred from homology"/>
<dbReference type="Pfam" id="PF13369">
    <property type="entry name" value="Transglut_core2"/>
    <property type="match status" value="1"/>
</dbReference>
<evidence type="ECO:0000313" key="3">
    <source>
        <dbReference type="EMBL" id="BDG61093.1"/>
    </source>
</evidence>
<gene>
    <name evidence="3" type="ORF">caldi_21830</name>
</gene>
<dbReference type="Proteomes" id="UP001163687">
    <property type="component" value="Chromosome"/>
</dbReference>
<keyword evidence="4" id="KW-1185">Reference proteome</keyword>
<comment type="similarity">
    <text evidence="1">Belongs to the UPF0162 family.</text>
</comment>